<dbReference type="SUPFAM" id="SSF81891">
    <property type="entry name" value="Poly A polymerase C-terminal region-like"/>
    <property type="match status" value="1"/>
</dbReference>
<dbReference type="Gene3D" id="1.10.246.80">
    <property type="match status" value="1"/>
</dbReference>
<feature type="non-terminal residue" evidence="1">
    <location>
        <position position="1"/>
    </location>
</feature>
<dbReference type="EMBL" id="JWHR01000074">
    <property type="protein sequence ID" value="KHS57471.1"/>
    <property type="molecule type" value="Genomic_DNA"/>
</dbReference>
<gene>
    <name evidence="1" type="ORF">QX51_08010</name>
</gene>
<proteinExistence type="predicted"/>
<dbReference type="Proteomes" id="UP000031189">
    <property type="component" value="Unassembled WGS sequence"/>
</dbReference>
<reference evidence="1 2" key="1">
    <citation type="submission" date="2014-12" db="EMBL/GenBank/DDBJ databases">
        <title>Draft genome sequence of Terrisporobacter sp. 08-306576, isolated from the blood culture of a bacteremia patient.</title>
        <authorList>
            <person name="Lund L.C."/>
            <person name="Sydenham T.V."/>
            <person name="Hogh S.V."/>
            <person name="Skov M.N."/>
            <person name="Kemp M."/>
            <person name="Justesen U.S."/>
        </authorList>
    </citation>
    <scope>NUCLEOTIDE SEQUENCE [LARGE SCALE GENOMIC DNA]</scope>
    <source>
        <strain evidence="1 2">08-306576</strain>
    </source>
</reference>
<name>A0A0B3VL04_9FIRM</name>
<comment type="caution">
    <text evidence="1">The sequence shown here is derived from an EMBL/GenBank/DDBJ whole genome shotgun (WGS) entry which is preliminary data.</text>
</comment>
<dbReference type="AlphaFoldDB" id="A0A0B3VL04"/>
<dbReference type="STRING" id="1577792.QX51_08010"/>
<sequence>LKEIEENNECYTVKNLKVNGKDIMALGYENKAVGEILNYLLKEVIIKPGLNEKSLLIEKIQEI</sequence>
<accession>A0A0B3VL04</accession>
<protein>
    <submittedName>
        <fullName evidence="1">Uncharacterized protein</fullName>
    </submittedName>
</protein>
<keyword evidence="2" id="KW-1185">Reference proteome</keyword>
<organism evidence="1 2">
    <name type="scientific">Terrisporobacter othiniensis</name>
    <dbReference type="NCBI Taxonomy" id="1577792"/>
    <lineage>
        <taxon>Bacteria</taxon>
        <taxon>Bacillati</taxon>
        <taxon>Bacillota</taxon>
        <taxon>Clostridia</taxon>
        <taxon>Peptostreptococcales</taxon>
        <taxon>Peptostreptococcaceae</taxon>
        <taxon>Terrisporobacter</taxon>
    </lineage>
</organism>
<evidence type="ECO:0000313" key="2">
    <source>
        <dbReference type="Proteomes" id="UP000031189"/>
    </source>
</evidence>
<evidence type="ECO:0000313" key="1">
    <source>
        <dbReference type="EMBL" id="KHS57471.1"/>
    </source>
</evidence>